<proteinExistence type="predicted"/>
<evidence type="ECO:0000313" key="1">
    <source>
        <dbReference type="EMBL" id="OJD25225.1"/>
    </source>
</evidence>
<evidence type="ECO:0000313" key="2">
    <source>
        <dbReference type="Proteomes" id="UP000242791"/>
    </source>
</evidence>
<gene>
    <name evidence="1" type="ORF">ACJ73_03404</name>
</gene>
<dbReference type="VEuPathDB" id="FungiDB:ACJ73_03404"/>
<dbReference type="Proteomes" id="UP000242791">
    <property type="component" value="Unassembled WGS sequence"/>
</dbReference>
<reference evidence="1 2" key="1">
    <citation type="submission" date="2015-08" db="EMBL/GenBank/DDBJ databases">
        <title>Emmonsia species relationships and genome sequence.</title>
        <authorList>
            <person name="Cuomo C.A."/>
            <person name="Schwartz I.S."/>
            <person name="Kenyon C."/>
            <person name="De Hoog G.S."/>
            <person name="Govender N.P."/>
            <person name="Botha A."/>
            <person name="Moreno L."/>
            <person name="De Vries M."/>
            <person name="Munoz J.F."/>
            <person name="Stielow J.B."/>
        </authorList>
    </citation>
    <scope>NUCLEOTIDE SEQUENCE [LARGE SCALE GENOMIC DNA]</scope>
    <source>
        <strain evidence="1 2">EI222</strain>
    </source>
</reference>
<keyword evidence="2" id="KW-1185">Reference proteome</keyword>
<name>A0A1J9Q9M5_9EURO</name>
<organism evidence="1 2">
    <name type="scientific">Blastomyces percursus</name>
    <dbReference type="NCBI Taxonomy" id="1658174"/>
    <lineage>
        <taxon>Eukaryota</taxon>
        <taxon>Fungi</taxon>
        <taxon>Dikarya</taxon>
        <taxon>Ascomycota</taxon>
        <taxon>Pezizomycotina</taxon>
        <taxon>Eurotiomycetes</taxon>
        <taxon>Eurotiomycetidae</taxon>
        <taxon>Onygenales</taxon>
        <taxon>Ajellomycetaceae</taxon>
        <taxon>Blastomyces</taxon>
    </lineage>
</organism>
<accession>A0A1J9Q9M5</accession>
<sequence>MKSLLLHAEAPLILSMGPRSARDEDEGSKHLVASQGPPLAAYYIRSPELDRQPLAILSSRVHRNAPEQFLVIALYRVCCADCNSSVGRREKRGIGLNDGQRHIVETWFQPPTCGVRDEKP</sequence>
<dbReference type="AlphaFoldDB" id="A0A1J9Q9M5"/>
<protein>
    <submittedName>
        <fullName evidence="1">Uncharacterized protein</fullName>
    </submittedName>
</protein>
<comment type="caution">
    <text evidence="1">The sequence shown here is derived from an EMBL/GenBank/DDBJ whole genome shotgun (WGS) entry which is preliminary data.</text>
</comment>
<dbReference type="EMBL" id="LGTZ01000410">
    <property type="protein sequence ID" value="OJD25225.1"/>
    <property type="molecule type" value="Genomic_DNA"/>
</dbReference>